<dbReference type="Pfam" id="PF00460">
    <property type="entry name" value="Flg_bb_rod"/>
    <property type="match status" value="1"/>
</dbReference>
<name>G4QHX3_GLANF</name>
<dbReference type="STRING" id="1085623.GNIT_2409"/>
<dbReference type="InterPro" id="IPR002371">
    <property type="entry name" value="FlgK"/>
</dbReference>
<evidence type="ECO:0000256" key="3">
    <source>
        <dbReference type="ARBA" id="ARBA00009677"/>
    </source>
</evidence>
<organism evidence="10 11">
    <name type="scientific">Glaciecola nitratireducens (strain JCM 12485 / KCTC 12276 / FR1064)</name>
    <dbReference type="NCBI Taxonomy" id="1085623"/>
    <lineage>
        <taxon>Bacteria</taxon>
        <taxon>Pseudomonadati</taxon>
        <taxon>Pseudomonadota</taxon>
        <taxon>Gammaproteobacteria</taxon>
        <taxon>Alteromonadales</taxon>
        <taxon>Alteromonadaceae</taxon>
        <taxon>Brumicola</taxon>
    </lineage>
</organism>
<dbReference type="InterPro" id="IPR010930">
    <property type="entry name" value="Flg_bb/hook_C_dom"/>
</dbReference>
<evidence type="ECO:0000256" key="1">
    <source>
        <dbReference type="ARBA" id="ARBA00004365"/>
    </source>
</evidence>
<dbReference type="PRINTS" id="PR01005">
    <property type="entry name" value="FLGHOOKAP1"/>
</dbReference>
<dbReference type="EMBL" id="CP003060">
    <property type="protein sequence ID" value="AEP30506.1"/>
    <property type="molecule type" value="Genomic_DNA"/>
</dbReference>
<evidence type="ECO:0000256" key="6">
    <source>
        <dbReference type="ARBA" id="ARBA00023143"/>
    </source>
</evidence>
<dbReference type="OrthoDB" id="9802553at2"/>
<dbReference type="InterPro" id="IPR053927">
    <property type="entry name" value="FlgK_helical"/>
</dbReference>
<dbReference type="GO" id="GO:0005198">
    <property type="term" value="F:structural molecule activity"/>
    <property type="evidence" value="ECO:0007669"/>
    <property type="project" value="InterPro"/>
</dbReference>
<dbReference type="Pfam" id="PF22638">
    <property type="entry name" value="FlgK_D1"/>
    <property type="match status" value="1"/>
</dbReference>
<dbReference type="GO" id="GO:0044780">
    <property type="term" value="P:bacterial-type flagellum assembly"/>
    <property type="evidence" value="ECO:0007669"/>
    <property type="project" value="InterPro"/>
</dbReference>
<evidence type="ECO:0000259" key="7">
    <source>
        <dbReference type="Pfam" id="PF00460"/>
    </source>
</evidence>
<keyword evidence="10" id="KW-0969">Cilium</keyword>
<dbReference type="InterPro" id="IPR019776">
    <property type="entry name" value="Flagellar_basal_body_rod_CS"/>
</dbReference>
<evidence type="ECO:0000313" key="10">
    <source>
        <dbReference type="EMBL" id="AEP30506.1"/>
    </source>
</evidence>
<dbReference type="SUPFAM" id="SSF64518">
    <property type="entry name" value="Phase 1 flagellin"/>
    <property type="match status" value="2"/>
</dbReference>
<dbReference type="GO" id="GO:0009424">
    <property type="term" value="C:bacterial-type flagellum hook"/>
    <property type="evidence" value="ECO:0007669"/>
    <property type="project" value="InterPro"/>
</dbReference>
<dbReference type="AlphaFoldDB" id="G4QHX3"/>
<evidence type="ECO:0000259" key="8">
    <source>
        <dbReference type="Pfam" id="PF06429"/>
    </source>
</evidence>
<dbReference type="GO" id="GO:0005576">
    <property type="term" value="C:extracellular region"/>
    <property type="evidence" value="ECO:0007669"/>
    <property type="project" value="UniProtKB-SubCell"/>
</dbReference>
<dbReference type="RefSeq" id="WP_014109379.1">
    <property type="nucleotide sequence ID" value="NC_016041.1"/>
</dbReference>
<proteinExistence type="inferred from homology"/>
<evidence type="ECO:0000313" key="11">
    <source>
        <dbReference type="Proteomes" id="UP000009282"/>
    </source>
</evidence>
<dbReference type="PANTHER" id="PTHR30033">
    <property type="entry name" value="FLAGELLAR HOOK-ASSOCIATED PROTEIN 1"/>
    <property type="match status" value="1"/>
</dbReference>
<keyword evidence="10" id="KW-0282">Flagellum</keyword>
<dbReference type="eggNOG" id="COG1256">
    <property type="taxonomic scope" value="Bacteria"/>
</dbReference>
<sequence>MIKTADLFSIAKTGVNASSRLLNTTSNNIANINTEGYVRERTEFKSQLNGGVDRGYTDRVLSQFAMNQLRRDTTNMGEAQAFLDGAQSLDNVLASEANSISGAITRFFASIQTAADDPTNITSRDSVLGQAQGLVNRVNTLGDFISVKEREVEQQIDDSVRTANALIKQIGDLNKAIQIVGNSSNVDTPSALMNERDLAIRKLAEYMSVETRPSPNSDLGIVVNLTSGESLVLADGTFNVLAIDGEPDLTSAQLRLSTNYAPPKANTTLNVQEQKMGGSLAGLFRYREEVLEPSQRDLGKLTVALADSFNTQNRQGMDLDQQLGGDIFTIPEFRGINYPDNADLSLGVKGRFTPGAGGDVTNTDYRIEVLSSPAGSPPTFDLQVSSLNTDGTAQLDESGNPITQTLTVTAEAGTYNKLIGGIEIELSSGASYSVGDQFLFQPLRTAANKLELATTRGEDLAFAKPLRVDTNAANLGDATIRSVTVSNTNVDNTLVNSKASGFNGLGDIQSASNLPTSVGAPASVLFTSASEFQVLDNASPPNIITTVTGVTDLKNLLQQAKDNGTAPPWPAAFAALDDYPGYDFSLEGIPKAGDSFDISFNTNGIADNRNAVELASLQQEDTVRQSIGSNGNKATFNEAYANIVGSIGALTANGQIELAASKVLQTQSSDWFESTSGVSLDEEAANLIQFQQSYAAAARILTTAQTLFDTILAASR</sequence>
<dbReference type="PROSITE" id="PS00588">
    <property type="entry name" value="FLAGELLA_BB_ROD"/>
    <property type="match status" value="1"/>
</dbReference>
<keyword evidence="5" id="KW-0964">Secreted</keyword>
<evidence type="ECO:0000256" key="2">
    <source>
        <dbReference type="ARBA" id="ARBA00004613"/>
    </source>
</evidence>
<dbReference type="PANTHER" id="PTHR30033:SF1">
    <property type="entry name" value="FLAGELLAR HOOK-ASSOCIATED PROTEIN 1"/>
    <property type="match status" value="1"/>
</dbReference>
<feature type="domain" description="Flagellar basal-body/hook protein C-terminal" evidence="8">
    <location>
        <begin position="674"/>
        <end position="712"/>
    </location>
</feature>
<keyword evidence="11" id="KW-1185">Reference proteome</keyword>
<evidence type="ECO:0000256" key="4">
    <source>
        <dbReference type="ARBA" id="ARBA00016244"/>
    </source>
</evidence>
<evidence type="ECO:0000259" key="9">
    <source>
        <dbReference type="Pfam" id="PF22638"/>
    </source>
</evidence>
<dbReference type="KEGG" id="gni:GNIT_2409"/>
<protein>
    <recommendedName>
        <fullName evidence="4">Flagellar hook-associated protein 1</fullName>
    </recommendedName>
</protein>
<dbReference type="Proteomes" id="UP000009282">
    <property type="component" value="Chromosome"/>
</dbReference>
<feature type="domain" description="Flagellar hook-associated protein FlgK helical" evidence="9">
    <location>
        <begin position="87"/>
        <end position="328"/>
    </location>
</feature>
<dbReference type="Pfam" id="PF06429">
    <property type="entry name" value="Flg_bbr_C"/>
    <property type="match status" value="1"/>
</dbReference>
<comment type="subcellular location">
    <subcellularLocation>
        <location evidence="1">Bacterial flagellum</location>
    </subcellularLocation>
    <subcellularLocation>
        <location evidence="2">Secreted</location>
    </subcellularLocation>
</comment>
<keyword evidence="6" id="KW-0975">Bacterial flagellum</keyword>
<gene>
    <name evidence="10" type="primary">flgK</name>
    <name evidence="10" type="ordered locus">GNIT_2409</name>
</gene>
<keyword evidence="10" id="KW-0966">Cell projection</keyword>
<dbReference type="NCBIfam" id="TIGR02492">
    <property type="entry name" value="flgK_ends"/>
    <property type="match status" value="1"/>
</dbReference>
<feature type="domain" description="Flagellar basal body rod protein N-terminal" evidence="7">
    <location>
        <begin position="11"/>
        <end position="37"/>
    </location>
</feature>
<evidence type="ECO:0000256" key="5">
    <source>
        <dbReference type="ARBA" id="ARBA00022525"/>
    </source>
</evidence>
<accession>G4QHX3</accession>
<dbReference type="HOGENOM" id="CLU_012762_0_0_6"/>
<reference evidence="10 11" key="1">
    <citation type="journal article" date="2011" name="J. Bacteriol.">
        <title>Complete genome sequence of seawater bacterium Glaciecola nitratireducens FR1064T.</title>
        <authorList>
            <person name="Bian F."/>
            <person name="Qin Q.L."/>
            <person name="Xie B.B."/>
            <person name="Shu Y.L."/>
            <person name="Zhang X.Y."/>
            <person name="Yu Y."/>
            <person name="Chen B."/>
            <person name="Chen X.L."/>
            <person name="Zhou B.C."/>
            <person name="Zhang Y.Z."/>
        </authorList>
    </citation>
    <scope>NUCLEOTIDE SEQUENCE [LARGE SCALE GENOMIC DNA]</scope>
    <source>
        <strain evidence="11">JCM 12485 / KCTC 12276 / FR1064</strain>
    </source>
</reference>
<comment type="similarity">
    <text evidence="3">Belongs to the flagella basal body rod proteins family.</text>
</comment>
<dbReference type="InterPro" id="IPR001444">
    <property type="entry name" value="Flag_bb_rod_N"/>
</dbReference>